<evidence type="ECO:0000256" key="1">
    <source>
        <dbReference type="ARBA" id="ARBA00022679"/>
    </source>
</evidence>
<dbReference type="NCBIfam" id="TIGR00452">
    <property type="entry name" value="tRNA 5-methoxyuridine(34)/uridine 5-oxyacetic acid(34) synthase CmoB"/>
    <property type="match status" value="1"/>
</dbReference>
<dbReference type="PANTHER" id="PTHR43464">
    <property type="entry name" value="METHYLTRANSFERASE"/>
    <property type="match status" value="1"/>
</dbReference>
<gene>
    <name evidence="3 4" type="primary">cmoB</name>
    <name evidence="4" type="ORF">CWE13_05285</name>
</gene>
<name>A0A432WUC6_9GAMM</name>
<keyword evidence="5" id="KW-1185">Reference proteome</keyword>
<dbReference type="NCBIfam" id="NF011650">
    <property type="entry name" value="PRK15068.1"/>
    <property type="match status" value="1"/>
</dbReference>
<evidence type="ECO:0000256" key="3">
    <source>
        <dbReference type="HAMAP-Rule" id="MF_01590"/>
    </source>
</evidence>
<dbReference type="EC" id="2.5.1.-" evidence="3"/>
<feature type="binding site" evidence="3">
    <location>
        <position position="200"/>
    </location>
    <ligand>
        <name>carboxy-S-adenosyl-L-methionine</name>
        <dbReference type="ChEBI" id="CHEBI:134278"/>
    </ligand>
</feature>
<feature type="binding site" evidence="3">
    <location>
        <position position="204"/>
    </location>
    <ligand>
        <name>carboxy-S-adenosyl-L-methionine</name>
        <dbReference type="ChEBI" id="CHEBI:134278"/>
    </ligand>
</feature>
<evidence type="ECO:0000256" key="2">
    <source>
        <dbReference type="ARBA" id="ARBA00022694"/>
    </source>
</evidence>
<dbReference type="HAMAP" id="MF_01590">
    <property type="entry name" value="tRNA_carboxymethyltr_CmoB"/>
    <property type="match status" value="1"/>
</dbReference>
<keyword evidence="1 3" id="KW-0808">Transferase</keyword>
<dbReference type="AlphaFoldDB" id="A0A432WUC6"/>
<feature type="binding site" evidence="3">
    <location>
        <position position="319"/>
    </location>
    <ligand>
        <name>carboxy-S-adenosyl-L-methionine</name>
        <dbReference type="ChEBI" id="CHEBI:134278"/>
    </ligand>
</feature>
<dbReference type="InterPro" id="IPR029063">
    <property type="entry name" value="SAM-dependent_MTases_sf"/>
</dbReference>
<sequence length="327" mass="37106">MAVSDYNNFYARLTQTKLSHWLETLPAAMREWEQQSQHGDFKKWQRTIALLPELTANDIDITNAVRIGTIDEASDNDRARMNGLLKQLMPWRKGPFSLFGLDIDTEWRSDWKWDRVAPHLANLQGRSVLDIGCGSGYHLWRMLGAGAELAVGIDPGQLFVSQFRAIRRFVPETLAQNIELLPLGIEQMPKLSAFDTVFSMGVLYHRRSPIDFLQQCIDQLRPGGELVLETLVVDGGINTVLVPGERYAQMPNVWFIPSSAALVHWLERLGMVNVRVVDECVTSLEEQRATAWMENQSLADFLDTNDRSKTIEGYPAPKRAVIIAERK</sequence>
<comment type="similarity">
    <text evidence="3">Belongs to the class I-like SAM-binding methyltransferase superfamily. CmoB family.</text>
</comment>
<feature type="binding site" evidence="3">
    <location>
        <position position="112"/>
    </location>
    <ligand>
        <name>carboxy-S-adenosyl-L-methionine</name>
        <dbReference type="ChEBI" id="CHEBI:134278"/>
    </ligand>
</feature>
<dbReference type="Gene3D" id="3.40.50.150">
    <property type="entry name" value="Vaccinia Virus protein VP39"/>
    <property type="match status" value="1"/>
</dbReference>
<reference evidence="5" key="1">
    <citation type="journal article" date="2018" name="Front. Microbiol.">
        <title>Genome-Based Analysis Reveals the Taxonomy and Diversity of the Family Idiomarinaceae.</title>
        <authorList>
            <person name="Liu Y."/>
            <person name="Lai Q."/>
            <person name="Shao Z."/>
        </authorList>
    </citation>
    <scope>NUCLEOTIDE SEQUENCE [LARGE SCALE GENOMIC DNA]</scope>
    <source>
        <strain evidence="5">AIS</strain>
    </source>
</reference>
<evidence type="ECO:0000313" key="5">
    <source>
        <dbReference type="Proteomes" id="UP000286934"/>
    </source>
</evidence>
<dbReference type="GO" id="GO:0016765">
    <property type="term" value="F:transferase activity, transferring alkyl or aryl (other than methyl) groups"/>
    <property type="evidence" value="ECO:0007669"/>
    <property type="project" value="UniProtKB-UniRule"/>
</dbReference>
<dbReference type="Proteomes" id="UP000286934">
    <property type="component" value="Unassembled WGS sequence"/>
</dbReference>
<dbReference type="PANTHER" id="PTHR43464:SF95">
    <property type="entry name" value="TRNA U34 CARBOXYMETHYLTRANSFERASE"/>
    <property type="match status" value="1"/>
</dbReference>
<dbReference type="InterPro" id="IPR010017">
    <property type="entry name" value="CmoB"/>
</dbReference>
<feature type="binding site" evidence="3">
    <location>
        <begin position="185"/>
        <end position="186"/>
    </location>
    <ligand>
        <name>carboxy-S-adenosyl-L-methionine</name>
        <dbReference type="ChEBI" id="CHEBI:134278"/>
    </ligand>
</feature>
<comment type="caution">
    <text evidence="3">Lacks conserved residue(s) required for the propagation of feature annotation.</text>
</comment>
<comment type="subunit">
    <text evidence="3">Homotetramer.</text>
</comment>
<feature type="binding site" evidence="3">
    <location>
        <position position="107"/>
    </location>
    <ligand>
        <name>carboxy-S-adenosyl-L-methionine</name>
        <dbReference type="ChEBI" id="CHEBI:134278"/>
    </ligand>
</feature>
<protein>
    <recommendedName>
        <fullName evidence="3">tRNA U34 carboxymethyltransferase</fullName>
        <ecNumber evidence="3">2.5.1.-</ecNumber>
    </recommendedName>
</protein>
<dbReference type="SUPFAM" id="SSF53335">
    <property type="entry name" value="S-adenosyl-L-methionine-dependent methyltransferases"/>
    <property type="match status" value="1"/>
</dbReference>
<comment type="catalytic activity">
    <reaction evidence="3">
        <text>carboxy-S-adenosyl-L-methionine + 5-hydroxyuridine(34) in tRNA = 5-carboxymethoxyuridine(34) in tRNA + S-adenosyl-L-homocysteine + H(+)</text>
        <dbReference type="Rhea" id="RHEA:52848"/>
        <dbReference type="Rhea" id="RHEA-COMP:13381"/>
        <dbReference type="Rhea" id="RHEA-COMP:13383"/>
        <dbReference type="ChEBI" id="CHEBI:15378"/>
        <dbReference type="ChEBI" id="CHEBI:57856"/>
        <dbReference type="ChEBI" id="CHEBI:134278"/>
        <dbReference type="ChEBI" id="CHEBI:136877"/>
        <dbReference type="ChEBI" id="CHEBI:136879"/>
    </reaction>
</comment>
<dbReference type="GO" id="GO:0008168">
    <property type="term" value="F:methyltransferase activity"/>
    <property type="evidence" value="ECO:0007669"/>
    <property type="project" value="TreeGrafter"/>
</dbReference>
<evidence type="ECO:0000313" key="4">
    <source>
        <dbReference type="EMBL" id="RUO37373.1"/>
    </source>
</evidence>
<comment type="function">
    <text evidence="3">Catalyzes carboxymethyl transfer from carboxy-S-adenosyl-L-methionine (Cx-SAM) to 5-hydroxyuridine (ho5U) to form 5-carboxymethoxyuridine (cmo5U) at position 34 in tRNAs.</text>
</comment>
<organism evidence="4 5">
    <name type="scientific">Aliidiomarina shirensis</name>
    <dbReference type="NCBI Taxonomy" id="1048642"/>
    <lineage>
        <taxon>Bacteria</taxon>
        <taxon>Pseudomonadati</taxon>
        <taxon>Pseudomonadota</taxon>
        <taxon>Gammaproteobacteria</taxon>
        <taxon>Alteromonadales</taxon>
        <taxon>Idiomarinaceae</taxon>
        <taxon>Aliidiomarina</taxon>
    </lineage>
</organism>
<dbReference type="GO" id="GO:0002098">
    <property type="term" value="P:tRNA wobble uridine modification"/>
    <property type="evidence" value="ECO:0007669"/>
    <property type="project" value="InterPro"/>
</dbReference>
<dbReference type="Pfam" id="PF08003">
    <property type="entry name" value="Methyltransf_9"/>
    <property type="match status" value="1"/>
</dbReference>
<comment type="caution">
    <text evidence="4">The sequence shown here is derived from an EMBL/GenBank/DDBJ whole genome shotgun (WGS) entry which is preliminary data.</text>
</comment>
<keyword evidence="2 3" id="KW-0819">tRNA processing</keyword>
<feature type="binding site" evidence="3">
    <location>
        <position position="132"/>
    </location>
    <ligand>
        <name>carboxy-S-adenosyl-L-methionine</name>
        <dbReference type="ChEBI" id="CHEBI:134278"/>
    </ligand>
</feature>
<dbReference type="CDD" id="cd02440">
    <property type="entry name" value="AdoMet_MTases"/>
    <property type="match status" value="1"/>
</dbReference>
<dbReference type="OrthoDB" id="9773188at2"/>
<dbReference type="RefSeq" id="WP_126806550.1">
    <property type="nucleotide sequence ID" value="NZ_PIPP01000002.1"/>
</dbReference>
<dbReference type="InterPro" id="IPR027555">
    <property type="entry name" value="Mo5U34_MeTrfas-like"/>
</dbReference>
<feature type="binding site" evidence="3">
    <location>
        <position position="93"/>
    </location>
    <ligand>
        <name>carboxy-S-adenosyl-L-methionine</name>
        <dbReference type="ChEBI" id="CHEBI:134278"/>
    </ligand>
</feature>
<proteinExistence type="inferred from homology"/>
<accession>A0A432WUC6</accession>
<dbReference type="EMBL" id="PIPP01000002">
    <property type="protein sequence ID" value="RUO37373.1"/>
    <property type="molecule type" value="Genomic_DNA"/>
</dbReference>